<proteinExistence type="predicted"/>
<sequence>MAPFEGRMKQFLLFLILLSNFNSCYNTATAWKSTEVSPTIMLLGEFDWKPYIKNGATSRCTTMVDRAVKYGSSMLNFVPTHYYREAAAGGVLSYCYMDSSYSSCIPFTQDSIRSFQSGFSSCLRHAAAAGIQSVSVIPHVDSASTGGTWTIKSWRNGIVFGPSIRYGGLSYEDIMLQPLAVALGSSLPLSTDIYFSMQGEMGATVFRYPKDYSALVVRMRDLVSSTQLRQQQQQLKASTKLVSSASGQARGNIFMGATFNFIFIDGNQSPDDQAAHNNEYGLLGTLFGPLVTFFLGPEYGFRQAPQGTPSFDKRAVQNFFSSLDFIGVSAYSPLPVDFSNNDLQDSAFSFLKEAKVAVGTDVAALMEQNGIELQYVEYGLGGGVVDTGDQPATSPIQIASRPYWGVFGPYEKSKDPWQQSDLRSYMESFWRKSLAWLSQGGGQTYHISACYMWNLASWDVLAIYPESTSKEGSYLDNNVAAAVIQHNNMANIQNNLGG</sequence>
<name>A0A250WQT0_9CHLO</name>
<keyword evidence="3" id="KW-1185">Reference proteome</keyword>
<reference evidence="2 3" key="1">
    <citation type="submission" date="2017-08" db="EMBL/GenBank/DDBJ databases">
        <title>Acidophilic green algal genome provides insights into adaptation to an acidic environment.</title>
        <authorList>
            <person name="Hirooka S."/>
            <person name="Hirose Y."/>
            <person name="Kanesaki Y."/>
            <person name="Higuchi S."/>
            <person name="Fujiwara T."/>
            <person name="Onuma R."/>
            <person name="Era A."/>
            <person name="Ohbayashi R."/>
            <person name="Uzuka A."/>
            <person name="Nozaki H."/>
            <person name="Yoshikawa H."/>
            <person name="Miyagishima S.Y."/>
        </authorList>
    </citation>
    <scope>NUCLEOTIDE SEQUENCE [LARGE SCALE GENOMIC DNA]</scope>
    <source>
        <strain evidence="2 3">NIES-2499</strain>
    </source>
</reference>
<protein>
    <recommendedName>
        <fullName evidence="4">Glycoside hydrolase family 5 domain-containing protein</fullName>
    </recommendedName>
</protein>
<evidence type="ECO:0000313" key="3">
    <source>
        <dbReference type="Proteomes" id="UP000232323"/>
    </source>
</evidence>
<keyword evidence="1" id="KW-0732">Signal</keyword>
<gene>
    <name evidence="2" type="ORF">CEUSTIGMA_g604.t1</name>
</gene>
<dbReference type="AlphaFoldDB" id="A0A250WQT0"/>
<accession>A0A250WQT0</accession>
<dbReference type="OrthoDB" id="532139at2759"/>
<evidence type="ECO:0008006" key="4">
    <source>
        <dbReference type="Google" id="ProtNLM"/>
    </source>
</evidence>
<comment type="caution">
    <text evidence="2">The sequence shown here is derived from an EMBL/GenBank/DDBJ whole genome shotgun (WGS) entry which is preliminary data.</text>
</comment>
<dbReference type="Proteomes" id="UP000232323">
    <property type="component" value="Unassembled WGS sequence"/>
</dbReference>
<evidence type="ECO:0000256" key="1">
    <source>
        <dbReference type="SAM" id="SignalP"/>
    </source>
</evidence>
<evidence type="ECO:0000313" key="2">
    <source>
        <dbReference type="EMBL" id="GAX73151.1"/>
    </source>
</evidence>
<feature type="signal peptide" evidence="1">
    <location>
        <begin position="1"/>
        <end position="26"/>
    </location>
</feature>
<feature type="chain" id="PRO_5012648408" description="Glycoside hydrolase family 5 domain-containing protein" evidence="1">
    <location>
        <begin position="27"/>
        <end position="498"/>
    </location>
</feature>
<organism evidence="2 3">
    <name type="scientific">Chlamydomonas eustigma</name>
    <dbReference type="NCBI Taxonomy" id="1157962"/>
    <lineage>
        <taxon>Eukaryota</taxon>
        <taxon>Viridiplantae</taxon>
        <taxon>Chlorophyta</taxon>
        <taxon>core chlorophytes</taxon>
        <taxon>Chlorophyceae</taxon>
        <taxon>CS clade</taxon>
        <taxon>Chlamydomonadales</taxon>
        <taxon>Chlamydomonadaceae</taxon>
        <taxon>Chlamydomonas</taxon>
    </lineage>
</organism>
<dbReference type="EMBL" id="BEGY01000002">
    <property type="protein sequence ID" value="GAX73151.1"/>
    <property type="molecule type" value="Genomic_DNA"/>
</dbReference>
<dbReference type="STRING" id="1157962.A0A250WQT0"/>